<dbReference type="Gene3D" id="1.20.120.1760">
    <property type="match status" value="1"/>
</dbReference>
<evidence type="ECO:0000313" key="2">
    <source>
        <dbReference type="EMBL" id="GGO91035.1"/>
    </source>
</evidence>
<reference evidence="3" key="1">
    <citation type="journal article" date="2019" name="Int. J. Syst. Evol. Microbiol.">
        <title>The Global Catalogue of Microorganisms (GCM) 10K type strain sequencing project: providing services to taxonomists for standard genome sequencing and annotation.</title>
        <authorList>
            <consortium name="The Broad Institute Genomics Platform"/>
            <consortium name="The Broad Institute Genome Sequencing Center for Infectious Disease"/>
            <person name="Wu L."/>
            <person name="Ma J."/>
        </authorList>
    </citation>
    <scope>NUCLEOTIDE SEQUENCE [LARGE SCALE GENOMIC DNA]</scope>
    <source>
        <strain evidence="3">CGMCC 4.7371</strain>
    </source>
</reference>
<dbReference type="Pfam" id="PF01066">
    <property type="entry name" value="CDP-OH_P_transf"/>
    <property type="match status" value="1"/>
</dbReference>
<keyword evidence="1" id="KW-1133">Transmembrane helix</keyword>
<dbReference type="RefSeq" id="WP_188784275.1">
    <property type="nucleotide sequence ID" value="NZ_BMNI01000006.1"/>
</dbReference>
<dbReference type="EMBL" id="BMNI01000006">
    <property type="protein sequence ID" value="GGO91035.1"/>
    <property type="molecule type" value="Genomic_DNA"/>
</dbReference>
<dbReference type="InterPro" id="IPR043130">
    <property type="entry name" value="CDP-OH_PTrfase_TM_dom"/>
</dbReference>
<gene>
    <name evidence="2" type="ORF">GCM10011584_24160</name>
</gene>
<keyword evidence="1" id="KW-0812">Transmembrane</keyword>
<feature type="transmembrane region" description="Helical" evidence="1">
    <location>
        <begin position="169"/>
        <end position="191"/>
    </location>
</feature>
<comment type="caution">
    <text evidence="2">The sequence shown here is derived from an EMBL/GenBank/DDBJ whole genome shotgun (WGS) entry which is preliminary data.</text>
</comment>
<organism evidence="2 3">
    <name type="scientific">Nocardioides phosphati</name>
    <dbReference type="NCBI Taxonomy" id="1867775"/>
    <lineage>
        <taxon>Bacteria</taxon>
        <taxon>Bacillati</taxon>
        <taxon>Actinomycetota</taxon>
        <taxon>Actinomycetes</taxon>
        <taxon>Propionibacteriales</taxon>
        <taxon>Nocardioidaceae</taxon>
        <taxon>Nocardioides</taxon>
    </lineage>
</organism>
<evidence type="ECO:0000313" key="3">
    <source>
        <dbReference type="Proteomes" id="UP000655410"/>
    </source>
</evidence>
<dbReference type="Proteomes" id="UP000655410">
    <property type="component" value="Unassembled WGS sequence"/>
</dbReference>
<protein>
    <recommendedName>
        <fullName evidence="4">CDP-alcohol phosphatidyltransferase family protein</fullName>
    </recommendedName>
</protein>
<keyword evidence="3" id="KW-1185">Reference proteome</keyword>
<keyword evidence="1" id="KW-0472">Membrane</keyword>
<evidence type="ECO:0008006" key="4">
    <source>
        <dbReference type="Google" id="ProtNLM"/>
    </source>
</evidence>
<name>A0ABQ2NCQ6_9ACTN</name>
<dbReference type="InterPro" id="IPR000462">
    <property type="entry name" value="CDP-OH_P_trans"/>
</dbReference>
<accession>A0ABQ2NCQ6</accession>
<sequence length="202" mass="21255">MSTHDTLPSTAPAAIAHPGPFLTVPNAVTLVRTLLAVVLGLAALARADAGLLLAAYAVYWVGDMADGWTSRRLGQETRAGAVFDIISDRACTSVAACALVVIDPRALVPVTAFLLSFMVLDTMLSLAFLCWPVLSPNHFHVVDPTVWLLNWSPAAKAANTAGVIGTLALGQYVVALLCVVAIGAVKIWSLARVIDLLDRGQE</sequence>
<proteinExistence type="predicted"/>
<feature type="transmembrane region" description="Helical" evidence="1">
    <location>
        <begin position="34"/>
        <end position="62"/>
    </location>
</feature>
<feature type="transmembrane region" description="Helical" evidence="1">
    <location>
        <begin position="112"/>
        <end position="134"/>
    </location>
</feature>
<evidence type="ECO:0000256" key="1">
    <source>
        <dbReference type="SAM" id="Phobius"/>
    </source>
</evidence>